<sequence length="383" mass="42489">MAWERVKPVIAELSEPPSLSGWLLAGVLTLIVGVLLFVLHASEVLKPLSSLNIWWLSLSPSGVWLFIFCLRGWLWDREVAEHQFQKNEAEYGQQQWESWAERHLGILGSCVLLPNGINADNILLADNNLPTQNALTCRIFDNLPDIADLMRQCLAGVQEALTALPSELPLKITLLTDRTERRDLLSGLDSAWKSLFPCRGVPCDIAVTDSLLMSWVEQRITQPVLTVDLILVLQLNGHDSYSDGLAALLLTSDDVVQKYQLPHMGRLLRPMSLDMTHFADEFRLFLETQTAATRTDRIVCDDSVWREILPEVLTIGAKQKALWGSGDTVMLERWAGVPGPAATWILTALAAEIADRKGDSLLMLYAATTGHYVSSVIPGSENG</sequence>
<reference evidence="2" key="1">
    <citation type="submission" date="2023-11" db="EMBL/GenBank/DDBJ databases">
        <title>Scandinavium wanjuensis sp. nov., isolated from lettuce South Korea.</title>
        <authorList>
            <person name="Park J."/>
            <person name="Park S."/>
            <person name="Oh K.K."/>
            <person name="Cho G.S."/>
            <person name="Franz C.M.A.P."/>
        </authorList>
    </citation>
    <scope>NUCLEOTIDE SEQUENCE</scope>
    <source>
        <strain evidence="2">V105_12</strain>
    </source>
</reference>
<evidence type="ECO:0000313" key="3">
    <source>
        <dbReference type="Proteomes" id="UP001282336"/>
    </source>
</evidence>
<keyword evidence="1" id="KW-0472">Membrane</keyword>
<name>A0AAJ2S4V5_9ENTR</name>
<keyword evidence="1" id="KW-1133">Transmembrane helix</keyword>
<dbReference type="EMBL" id="JAWXRC010000017">
    <property type="protein sequence ID" value="MDX6030164.1"/>
    <property type="molecule type" value="Genomic_DNA"/>
</dbReference>
<keyword evidence="1" id="KW-0812">Transmembrane</keyword>
<feature type="transmembrane region" description="Helical" evidence="1">
    <location>
        <begin position="20"/>
        <end position="41"/>
    </location>
</feature>
<dbReference type="AlphaFoldDB" id="A0AAJ2S4V5"/>
<dbReference type="Proteomes" id="UP001282336">
    <property type="component" value="Unassembled WGS sequence"/>
</dbReference>
<evidence type="ECO:0000313" key="2">
    <source>
        <dbReference type="EMBL" id="MDX6030164.1"/>
    </source>
</evidence>
<gene>
    <name evidence="2" type="ORF">SIL20_01370</name>
</gene>
<accession>A0AAJ2S4V5</accession>
<proteinExistence type="predicted"/>
<comment type="caution">
    <text evidence="2">The sequence shown here is derived from an EMBL/GenBank/DDBJ whole genome shotgun (WGS) entry which is preliminary data.</text>
</comment>
<feature type="transmembrane region" description="Helical" evidence="1">
    <location>
        <begin position="53"/>
        <end position="75"/>
    </location>
</feature>
<organism evidence="2 3">
    <name type="scientific">Scandinavium lactucae</name>
    <dbReference type="NCBI Taxonomy" id="3095028"/>
    <lineage>
        <taxon>Bacteria</taxon>
        <taxon>Pseudomonadati</taxon>
        <taxon>Pseudomonadota</taxon>
        <taxon>Gammaproteobacteria</taxon>
        <taxon>Enterobacterales</taxon>
        <taxon>Enterobacteriaceae</taxon>
        <taxon>Scandinavium</taxon>
    </lineage>
</organism>
<dbReference type="RefSeq" id="WP_319626782.1">
    <property type="nucleotide sequence ID" value="NZ_JAWXRB010000001.1"/>
</dbReference>
<evidence type="ECO:0000256" key="1">
    <source>
        <dbReference type="SAM" id="Phobius"/>
    </source>
</evidence>
<protein>
    <submittedName>
        <fullName evidence="2">Type VI secretion protein</fullName>
    </submittedName>
</protein>